<evidence type="ECO:0000256" key="4">
    <source>
        <dbReference type="ARBA" id="ARBA00023027"/>
    </source>
</evidence>
<dbReference type="SUPFAM" id="SSF51735">
    <property type="entry name" value="NAD(P)-binding Rossmann-fold domains"/>
    <property type="match status" value="1"/>
</dbReference>
<dbReference type="InterPro" id="IPR006140">
    <property type="entry name" value="D-isomer_DH_NAD-bd"/>
</dbReference>
<comment type="similarity">
    <text evidence="1 5">Belongs to the D-isomer specific 2-hydroxyacid dehydrogenase family.</text>
</comment>
<dbReference type="GO" id="GO:0004617">
    <property type="term" value="F:phosphoglycerate dehydrogenase activity"/>
    <property type="evidence" value="ECO:0007669"/>
    <property type="project" value="UniProtKB-ARBA"/>
</dbReference>
<proteinExistence type="inferred from homology"/>
<evidence type="ECO:0000313" key="9">
    <source>
        <dbReference type="Proteomes" id="UP000030651"/>
    </source>
</evidence>
<dbReference type="SUPFAM" id="SSF52283">
    <property type="entry name" value="Formate/glycerate dehydrogenase catalytic domain-like"/>
    <property type="match status" value="1"/>
</dbReference>
<dbReference type="InterPro" id="IPR029752">
    <property type="entry name" value="D-isomer_DH_CS1"/>
</dbReference>
<dbReference type="GO" id="GO:0051287">
    <property type="term" value="F:NAD binding"/>
    <property type="evidence" value="ECO:0007669"/>
    <property type="project" value="InterPro"/>
</dbReference>
<dbReference type="GO" id="GO:0047545">
    <property type="term" value="F:(S)-2-hydroxyglutarate dehydrogenase activity"/>
    <property type="evidence" value="ECO:0007669"/>
    <property type="project" value="UniProtKB-ARBA"/>
</dbReference>
<organism evidence="8 9">
    <name type="scientific">Pestalotiopsis fici (strain W106-1 / CGMCC3.15140)</name>
    <dbReference type="NCBI Taxonomy" id="1229662"/>
    <lineage>
        <taxon>Eukaryota</taxon>
        <taxon>Fungi</taxon>
        <taxon>Dikarya</taxon>
        <taxon>Ascomycota</taxon>
        <taxon>Pezizomycotina</taxon>
        <taxon>Sordariomycetes</taxon>
        <taxon>Xylariomycetidae</taxon>
        <taxon>Amphisphaeriales</taxon>
        <taxon>Sporocadaceae</taxon>
        <taxon>Pestalotiopsis</taxon>
    </lineage>
</organism>
<dbReference type="RefSeq" id="XP_007827740.1">
    <property type="nucleotide sequence ID" value="XM_007829549.1"/>
</dbReference>
<dbReference type="Proteomes" id="UP000030651">
    <property type="component" value="Unassembled WGS sequence"/>
</dbReference>
<accession>W3XME9</accession>
<reference evidence="9" key="1">
    <citation type="journal article" date="2015" name="BMC Genomics">
        <title>Genomic and transcriptomic analysis of the endophytic fungus Pestalotiopsis fici reveals its lifestyle and high potential for synthesis of natural products.</title>
        <authorList>
            <person name="Wang X."/>
            <person name="Zhang X."/>
            <person name="Liu L."/>
            <person name="Xiang M."/>
            <person name="Wang W."/>
            <person name="Sun X."/>
            <person name="Che Y."/>
            <person name="Guo L."/>
            <person name="Liu G."/>
            <person name="Guo L."/>
            <person name="Wang C."/>
            <person name="Yin W.B."/>
            <person name="Stadler M."/>
            <person name="Zhang X."/>
            <person name="Liu X."/>
        </authorList>
    </citation>
    <scope>NUCLEOTIDE SEQUENCE [LARGE SCALE GENOMIC DNA]</scope>
    <source>
        <strain evidence="9">W106-1 / CGMCC3.15140</strain>
    </source>
</reference>
<dbReference type="SMR" id="W3XME9"/>
<dbReference type="GO" id="GO:0006564">
    <property type="term" value="P:L-serine biosynthetic process"/>
    <property type="evidence" value="ECO:0007669"/>
    <property type="project" value="UniProtKB-ARBA"/>
</dbReference>
<dbReference type="InterPro" id="IPR029753">
    <property type="entry name" value="D-isomer_DH_CS"/>
</dbReference>
<feature type="domain" description="D-isomer specific 2-hydroxyacid dehydrogenase catalytic" evidence="6">
    <location>
        <begin position="56"/>
        <end position="316"/>
    </location>
</feature>
<keyword evidence="9" id="KW-1185">Reference proteome</keyword>
<evidence type="ECO:0008006" key="10">
    <source>
        <dbReference type="Google" id="ProtNLM"/>
    </source>
</evidence>
<keyword evidence="2" id="KW-0028">Amino-acid biosynthesis</keyword>
<dbReference type="eggNOG" id="KOG0068">
    <property type="taxonomic scope" value="Eukaryota"/>
</dbReference>
<name>W3XME9_PESFW</name>
<dbReference type="GeneID" id="19265981"/>
<gene>
    <name evidence="8" type="ORF">PFICI_00968</name>
</gene>
<dbReference type="EMBL" id="KI912109">
    <property type="protein sequence ID" value="ETS87140.1"/>
    <property type="molecule type" value="Genomic_DNA"/>
</dbReference>
<dbReference type="InterPro" id="IPR050857">
    <property type="entry name" value="D-2-hydroxyacid_DH"/>
</dbReference>
<evidence type="ECO:0000256" key="1">
    <source>
        <dbReference type="ARBA" id="ARBA00005854"/>
    </source>
</evidence>
<dbReference type="OMA" id="PHEHATV"/>
<evidence type="ECO:0000256" key="5">
    <source>
        <dbReference type="RuleBase" id="RU003719"/>
    </source>
</evidence>
<evidence type="ECO:0000256" key="3">
    <source>
        <dbReference type="ARBA" id="ARBA00023002"/>
    </source>
</evidence>
<dbReference type="PROSITE" id="PS00065">
    <property type="entry name" value="D_2_HYDROXYACID_DH_1"/>
    <property type="match status" value="1"/>
</dbReference>
<evidence type="ECO:0000259" key="7">
    <source>
        <dbReference type="Pfam" id="PF02826"/>
    </source>
</evidence>
<dbReference type="InterPro" id="IPR036291">
    <property type="entry name" value="NAD(P)-bd_dom_sf"/>
</dbReference>
<keyword evidence="3 5" id="KW-0560">Oxidoreductase</keyword>
<dbReference type="Gene3D" id="3.40.50.720">
    <property type="entry name" value="NAD(P)-binding Rossmann-like Domain"/>
    <property type="match status" value="2"/>
</dbReference>
<evidence type="ECO:0000259" key="6">
    <source>
        <dbReference type="Pfam" id="PF00389"/>
    </source>
</evidence>
<evidence type="ECO:0000313" key="8">
    <source>
        <dbReference type="EMBL" id="ETS87140.1"/>
    </source>
</evidence>
<dbReference type="KEGG" id="pfy:PFICI_00968"/>
<dbReference type="Pfam" id="PF00389">
    <property type="entry name" value="2-Hacid_dh"/>
    <property type="match status" value="1"/>
</dbReference>
<dbReference type="STRING" id="1229662.W3XME9"/>
<dbReference type="OrthoDB" id="1621027at2759"/>
<keyword evidence="4" id="KW-0520">NAD</keyword>
<protein>
    <recommendedName>
        <fullName evidence="10">D-3-phosphoglycerate dehydrogenase</fullName>
    </recommendedName>
</protein>
<dbReference type="PANTHER" id="PTHR42789:SF1">
    <property type="entry name" value="D-ISOMER SPECIFIC 2-HYDROXYACID DEHYDROGENASE FAMILY PROTEIN (AFU_ORTHOLOGUE AFUA_6G10090)"/>
    <property type="match status" value="1"/>
</dbReference>
<dbReference type="FunFam" id="3.40.50.720:FF:000041">
    <property type="entry name" value="D-3-phosphoglycerate dehydrogenase"/>
    <property type="match status" value="1"/>
</dbReference>
<dbReference type="InParanoid" id="W3XME9"/>
<sequence length="380" mass="40965">MNFAESVPRGPPSESNSVLRSVQGLKVLLLEDIDKTGKDLLASYGYAIQAFEHALPEHEDVHVIGIRSQTMLNARVLQGARNLVAIGCFCIDTNQVDLDYATQRNIAVFNSPFSNSRSVAELIIGELVALARQLGDRSAEMHNGIWNKTSNGSVEIRGKKLGIIGYGHVGSQVSVLAEALGMKVIYHDIRPVMGVGNAQQMSSLHQLLRHSDFVTLHLPEQSQYMVSSAQFNLMKPGSYILNASRGSVVDIPALIAAMKTGQIPGAALDVYPSEPGTNGSGFTVGSNDWIEEIRQQKNIILRPHIGGTTEEAQQATDAEGAFAKPALAFFANTVLAVAKKLTFYINTGNAEASVNQIKIPCTTSGDDKVNIILKGHKDES</sequence>
<dbReference type="PROSITE" id="PS00671">
    <property type="entry name" value="D_2_HYDROXYACID_DH_3"/>
    <property type="match status" value="1"/>
</dbReference>
<feature type="domain" description="D-isomer specific 2-hydroxyacid dehydrogenase NAD-binding" evidence="7">
    <location>
        <begin position="126"/>
        <end position="306"/>
    </location>
</feature>
<dbReference type="HOGENOM" id="CLU_019796_9_2_1"/>
<dbReference type="Pfam" id="PF02826">
    <property type="entry name" value="2-Hacid_dh_C"/>
    <property type="match status" value="1"/>
</dbReference>
<dbReference type="InterPro" id="IPR006139">
    <property type="entry name" value="D-isomer_2_OHA_DH_cat_dom"/>
</dbReference>
<evidence type="ECO:0000256" key="2">
    <source>
        <dbReference type="ARBA" id="ARBA00022605"/>
    </source>
</evidence>
<dbReference type="AlphaFoldDB" id="W3XME9"/>
<dbReference type="PANTHER" id="PTHR42789">
    <property type="entry name" value="D-ISOMER SPECIFIC 2-HYDROXYACID DEHYDROGENASE FAMILY PROTEIN (AFU_ORTHOLOGUE AFUA_6G10090)"/>
    <property type="match status" value="1"/>
</dbReference>